<protein>
    <submittedName>
        <fullName evidence="2">Uncharacterized protein</fullName>
    </submittedName>
</protein>
<reference evidence="2 3" key="1">
    <citation type="submission" date="2009-01" db="EMBL/GenBank/DDBJ databases">
        <authorList>
            <person name="Qin X."/>
            <person name="Bachman B."/>
            <person name="Battles P."/>
            <person name="Bell A."/>
            <person name="Bess C."/>
            <person name="Bickham C."/>
            <person name="Chaboub L."/>
            <person name="Chen D."/>
            <person name="Coyle M."/>
            <person name="Deiros D.R."/>
            <person name="Dinh H."/>
            <person name="Forbes L."/>
            <person name="Fowler G."/>
            <person name="Francisco L."/>
            <person name="Fu Q."/>
            <person name="Gubbala S."/>
            <person name="Hale W."/>
            <person name="Han Y."/>
            <person name="Hemphill L."/>
            <person name="Highlander S.K."/>
            <person name="Hirani K."/>
            <person name="Hogues M."/>
            <person name="Jackson L."/>
            <person name="Jakkamsetti A."/>
            <person name="Javaid M."/>
            <person name="Jiang H."/>
            <person name="Korchina V."/>
            <person name="Kovar C."/>
            <person name="Lara F."/>
            <person name="Lee S."/>
            <person name="Mata R."/>
            <person name="Mathew T."/>
            <person name="Moen C."/>
            <person name="Morales K."/>
            <person name="Munidasa M."/>
            <person name="Nazareth L."/>
            <person name="Ngo R."/>
            <person name="Nguyen L."/>
            <person name="Okwuonu G."/>
            <person name="Ongeri F."/>
            <person name="Patil S."/>
            <person name="Petrosino J."/>
            <person name="Pham C."/>
            <person name="Pham P."/>
            <person name="Pu L.-L."/>
            <person name="Puazo M."/>
            <person name="Raj R."/>
            <person name="Reid J."/>
            <person name="Rouhana J."/>
            <person name="Saada N."/>
            <person name="Shang Y."/>
            <person name="Simmons D."/>
            <person name="Thornton R."/>
            <person name="Warren J."/>
            <person name="Weissenberger G."/>
            <person name="Zhang J."/>
            <person name="Zhang L."/>
            <person name="Zhou C."/>
            <person name="Zhu D."/>
            <person name="Muzny D."/>
            <person name="Worley K."/>
            <person name="Gibbs R."/>
        </authorList>
    </citation>
    <scope>NUCLEOTIDE SEQUENCE [LARGE SCALE GENOMIC DNA]</scope>
    <source>
        <strain evidence="2 3">ATCC 11741</strain>
    </source>
</reference>
<dbReference type="Proteomes" id="UP000003531">
    <property type="component" value="Unassembled WGS sequence"/>
</dbReference>
<accession>C2EIC9</accession>
<proteinExistence type="predicted"/>
<dbReference type="AlphaFoldDB" id="C2EIC9"/>
<evidence type="ECO:0000256" key="1">
    <source>
        <dbReference type="SAM" id="Phobius"/>
    </source>
</evidence>
<name>C2EIC9_9LACO</name>
<dbReference type="PATRIC" id="fig|1423799.3.peg.413"/>
<gene>
    <name evidence="2" type="ORF">HMPREF0545_1401</name>
</gene>
<keyword evidence="1" id="KW-0812">Transmembrane</keyword>
<sequence>MGMIVIFRKKAVPSAEESYREAVKEFNRELREPGLGFTIFLVIMIAFFVTELNTNNYNKQQIEVKSYVNTNLETGDYKPETYELETVNGKHLTVTAKLTKGKKLPTKKHKEGSKKVVLITYIGGKPGKFKWYFDLLSRYSLNPQPQIIVTKYVED</sequence>
<feature type="transmembrane region" description="Helical" evidence="1">
    <location>
        <begin position="34"/>
        <end position="52"/>
    </location>
</feature>
<keyword evidence="1" id="KW-1133">Transmembrane helix</keyword>
<evidence type="ECO:0000313" key="2">
    <source>
        <dbReference type="EMBL" id="EEJ73657.1"/>
    </source>
</evidence>
<evidence type="ECO:0000313" key="3">
    <source>
        <dbReference type="Proteomes" id="UP000003531"/>
    </source>
</evidence>
<organism evidence="2 3">
    <name type="scientific">Ligilactobacillus salivarius DSM 20555 = ATCC 11741</name>
    <dbReference type="NCBI Taxonomy" id="1423799"/>
    <lineage>
        <taxon>Bacteria</taxon>
        <taxon>Bacillati</taxon>
        <taxon>Bacillota</taxon>
        <taxon>Bacilli</taxon>
        <taxon>Lactobacillales</taxon>
        <taxon>Lactobacillaceae</taxon>
        <taxon>Ligilactobacillus</taxon>
    </lineage>
</organism>
<dbReference type="EMBL" id="ACGT01000030">
    <property type="protein sequence ID" value="EEJ73657.1"/>
    <property type="molecule type" value="Genomic_DNA"/>
</dbReference>
<dbReference type="HOGENOM" id="CLU_1693286_0_0_9"/>
<keyword evidence="1" id="KW-0472">Membrane</keyword>
<comment type="caution">
    <text evidence="2">The sequence shown here is derived from an EMBL/GenBank/DDBJ whole genome shotgun (WGS) entry which is preliminary data.</text>
</comment>